<protein>
    <submittedName>
        <fullName evidence="2">DNA binding domain, excisionase family</fullName>
    </submittedName>
</protein>
<evidence type="ECO:0000313" key="2">
    <source>
        <dbReference type="EMBL" id="EEI16787.1"/>
    </source>
</evidence>
<dbReference type="Gene3D" id="1.10.1660.10">
    <property type="match status" value="1"/>
</dbReference>
<dbReference type="Proteomes" id="UP000006196">
    <property type="component" value="Unassembled WGS sequence"/>
</dbReference>
<dbReference type="InterPro" id="IPR041657">
    <property type="entry name" value="HTH_17"/>
</dbReference>
<evidence type="ECO:0000259" key="1">
    <source>
        <dbReference type="Pfam" id="PF12728"/>
    </source>
</evidence>
<comment type="caution">
    <text evidence="2">The sequence shown here is derived from an EMBL/GenBank/DDBJ whole genome shotgun (WGS) entry which is preliminary data.</text>
</comment>
<dbReference type="GO" id="GO:0003677">
    <property type="term" value="F:DNA binding"/>
    <property type="evidence" value="ECO:0007669"/>
    <property type="project" value="InterPro"/>
</dbReference>
<dbReference type="RefSeq" id="WP_006840135.1">
    <property type="nucleotide sequence ID" value="NZ_GG667192.1"/>
</dbReference>
<evidence type="ECO:0000313" key="3">
    <source>
        <dbReference type="Proteomes" id="UP000006196"/>
    </source>
</evidence>
<proteinExistence type="predicted"/>
<keyword evidence="3" id="KW-1185">Reference proteome</keyword>
<dbReference type="NCBIfam" id="TIGR01764">
    <property type="entry name" value="excise"/>
    <property type="match status" value="1"/>
</dbReference>
<gene>
    <name evidence="2" type="ORF">HMPREF0298_1408</name>
</gene>
<name>C0XSI8_CORLD</name>
<dbReference type="eggNOG" id="COG3311">
    <property type="taxonomic scope" value="Bacteria"/>
</dbReference>
<sequence length="175" mass="19484">MNTIRERRATRPAAQTVMPPADFEAMLDVSKFLESISENAALLGPDGQTVPLPEEIFHVLVDIVSAMRIGKAITVAPVDQMLTTQEAADFLGISRPTLVKLLETGRLPFERVAGGRHRRIRLDDVIRYQESKRRESRETLASMTAEAAKQELYDFGVDSYADALREARRELSGGN</sequence>
<dbReference type="HOGENOM" id="CLU_106726_2_0_11"/>
<dbReference type="STRING" id="525263.HMPREF0298_1408"/>
<dbReference type="AlphaFoldDB" id="C0XSI8"/>
<dbReference type="EMBL" id="ACHJ01000115">
    <property type="protein sequence ID" value="EEI16787.1"/>
    <property type="molecule type" value="Genomic_DNA"/>
</dbReference>
<feature type="domain" description="Helix-turn-helix" evidence="1">
    <location>
        <begin position="81"/>
        <end position="132"/>
    </location>
</feature>
<dbReference type="InterPro" id="IPR010093">
    <property type="entry name" value="SinI_DNA-bd"/>
</dbReference>
<organism evidence="2 3">
    <name type="scientific">Corynebacterium lipophiloflavum (strain ATCC 700352 / DSM 44291 / CCUG 37336 / JCM 10383 / DMMZ 1944)</name>
    <dbReference type="NCBI Taxonomy" id="525263"/>
    <lineage>
        <taxon>Bacteria</taxon>
        <taxon>Bacillati</taxon>
        <taxon>Actinomycetota</taxon>
        <taxon>Actinomycetes</taxon>
        <taxon>Mycobacteriales</taxon>
        <taxon>Corynebacteriaceae</taxon>
        <taxon>Corynebacterium</taxon>
    </lineage>
</organism>
<reference evidence="2" key="1">
    <citation type="submission" date="2009-01" db="EMBL/GenBank/DDBJ databases">
        <authorList>
            <person name="Qin X."/>
            <person name="Bachman B."/>
            <person name="Battles P."/>
            <person name="Bell A."/>
            <person name="Bess C."/>
            <person name="Bickham C."/>
            <person name="Chaboub L."/>
            <person name="Chen D."/>
            <person name="Coyle M."/>
            <person name="Deiros D.R."/>
            <person name="Dinh H."/>
            <person name="Forbes L."/>
            <person name="Fowler G."/>
            <person name="Francisco L."/>
            <person name="Fu Q."/>
            <person name="Gubbala S."/>
            <person name="Hale W."/>
            <person name="Han Y."/>
            <person name="Hemphill L."/>
            <person name="Highlander S.K."/>
            <person name="Hirani K."/>
            <person name="Hogues M."/>
            <person name="Jackson L."/>
            <person name="Jakkamsetti A."/>
            <person name="Javaid M."/>
            <person name="Jiang H."/>
            <person name="Korchina V."/>
            <person name="Kovar C."/>
            <person name="Lara F."/>
            <person name="Lee S."/>
            <person name="Mata R."/>
            <person name="Mathew T."/>
            <person name="Moen C."/>
            <person name="Morales K."/>
            <person name="Munidasa M."/>
            <person name="Nazareth L."/>
            <person name="Ngo R."/>
            <person name="Nguyen L."/>
            <person name="Okwuonu G."/>
            <person name="Ongeri F."/>
            <person name="Patil S."/>
            <person name="Petrosino J."/>
            <person name="Pham C."/>
            <person name="Pham P."/>
            <person name="Pu L.-L."/>
            <person name="Puazo M."/>
            <person name="Raj R."/>
            <person name="Reid J."/>
            <person name="Rouhana J."/>
            <person name="Saada N."/>
            <person name="Shang Y."/>
            <person name="Simmons D."/>
            <person name="Thornton R."/>
            <person name="Warren J."/>
            <person name="Weissenberger G."/>
            <person name="Zhang J."/>
            <person name="Zhang L."/>
            <person name="Zhou C."/>
            <person name="Zhu D."/>
            <person name="Muzny D."/>
            <person name="Worley K."/>
            <person name="Gibbs R."/>
        </authorList>
    </citation>
    <scope>NUCLEOTIDE SEQUENCE [LARGE SCALE GENOMIC DNA]</scope>
    <source>
        <strain evidence="2">DSM 44291</strain>
    </source>
</reference>
<accession>C0XSI8</accession>
<dbReference type="InterPro" id="IPR009061">
    <property type="entry name" value="DNA-bd_dom_put_sf"/>
</dbReference>
<dbReference type="SUPFAM" id="SSF46955">
    <property type="entry name" value="Putative DNA-binding domain"/>
    <property type="match status" value="1"/>
</dbReference>
<dbReference type="Pfam" id="PF12728">
    <property type="entry name" value="HTH_17"/>
    <property type="match status" value="1"/>
</dbReference>